<keyword evidence="3" id="KW-1185">Reference proteome</keyword>
<dbReference type="AlphaFoldDB" id="A0A919YZS2"/>
<comment type="caution">
    <text evidence="2">The sequence shown here is derived from an EMBL/GenBank/DDBJ whole genome shotgun (WGS) entry which is preliminary data.</text>
</comment>
<dbReference type="Proteomes" id="UP000683139">
    <property type="component" value="Unassembled WGS sequence"/>
</dbReference>
<dbReference type="Gene3D" id="3.30.70.1900">
    <property type="match status" value="1"/>
</dbReference>
<evidence type="ECO:0000313" key="3">
    <source>
        <dbReference type="Proteomes" id="UP000683139"/>
    </source>
</evidence>
<proteinExistence type="predicted"/>
<dbReference type="Pfam" id="PF10040">
    <property type="entry name" value="CRISPR_Cas6"/>
    <property type="match status" value="1"/>
</dbReference>
<name>A0A919YZS2_9BACL</name>
<feature type="domain" description="CRISPR-associated protein Cas6 C-terminal" evidence="1">
    <location>
        <begin position="166"/>
        <end position="286"/>
    </location>
</feature>
<dbReference type="InterPro" id="IPR019267">
    <property type="entry name" value="CRISPR-assoc_Cas6_C"/>
</dbReference>
<accession>A0A919YZS2</accession>
<evidence type="ECO:0000313" key="2">
    <source>
        <dbReference type="EMBL" id="GIP19713.1"/>
    </source>
</evidence>
<organism evidence="2 3">
    <name type="scientific">Paenibacillus montaniterrae</name>
    <dbReference type="NCBI Taxonomy" id="429341"/>
    <lineage>
        <taxon>Bacteria</taxon>
        <taxon>Bacillati</taxon>
        <taxon>Bacillota</taxon>
        <taxon>Bacilli</taxon>
        <taxon>Bacillales</taxon>
        <taxon>Paenibacillaceae</taxon>
        <taxon>Paenibacillus</taxon>
    </lineage>
</organism>
<dbReference type="EMBL" id="BOSE01000020">
    <property type="protein sequence ID" value="GIP19713.1"/>
    <property type="molecule type" value="Genomic_DNA"/>
</dbReference>
<reference evidence="2" key="1">
    <citation type="submission" date="2021-03" db="EMBL/GenBank/DDBJ databases">
        <title>Antimicrobial resistance genes in bacteria isolated from Japanese honey, and their potential for conferring macrolide and lincosamide resistance in the American foulbrood pathogen Paenibacillus larvae.</title>
        <authorList>
            <person name="Okamoto M."/>
            <person name="Kumagai M."/>
            <person name="Kanamori H."/>
            <person name="Takamatsu D."/>
        </authorList>
    </citation>
    <scope>NUCLEOTIDE SEQUENCE</scope>
    <source>
        <strain evidence="2">J40TS1</strain>
    </source>
</reference>
<evidence type="ECO:0000259" key="1">
    <source>
        <dbReference type="Pfam" id="PF10040"/>
    </source>
</evidence>
<gene>
    <name evidence="2" type="primary">cas6</name>
    <name evidence="2" type="ORF">J40TS1_53550</name>
</gene>
<sequence>MNSNSAPFKFEYLPLLIQLECCETTHLPAYLGSTLHGVVGWALTSNSKAYSFLFENRKFGGAKQDIVNPYIIEPPRYRPVYKPGDVLSFQLILLGTATSYVKDVVEALASVKQFGMGANRKPFKLINVLHGERYVPIWQAGEFYTSAAASVVLSETVQEDCSWCSIQLLTPLRIRRGGEMLLKLDFSTIIRNTTKRIEMLTERYGGYCDSSSIPSLMDQSANVIERTLDVYVTQIHRYSNRREEKMDMSGLLGVMTFEGELSAFTPWLKAARKLHIGRNTTFGYGQLDVIFG</sequence>
<protein>
    <submittedName>
        <fullName evidence="2">CRISPR-associated protein Cas6</fullName>
    </submittedName>
</protein>
<dbReference type="RefSeq" id="WP_213520714.1">
    <property type="nucleotide sequence ID" value="NZ_BOSE01000020.1"/>
</dbReference>